<name>A0AAU9TCU7_EUPED</name>
<dbReference type="Proteomes" id="UP001153954">
    <property type="component" value="Unassembled WGS sequence"/>
</dbReference>
<dbReference type="PANTHER" id="PTHR33332">
    <property type="entry name" value="REVERSE TRANSCRIPTASE DOMAIN-CONTAINING PROTEIN"/>
    <property type="match status" value="1"/>
</dbReference>
<proteinExistence type="predicted"/>
<sequence>MYLGDNVATSGEEISKQFAAHFSSNFIPSICPNSSRTSSRSYSQFGLGKITFTEGKLLKLLRNLDACKGPGPDGLPALFVKRCSPGLSSPLKIIFNQSIASSKFPSEWKIANVVPIFKKGESNISSNYRPISLLSIFAKLFEAAVCPVITSHIKPQLAPQQHGFCVGRSTTTNLLSYVNDISKSLDNRIQVDSIYTDFSSAFDKVNHKLLIKKLEQFGIFGSLLNWFASYLSERKQRVVLRGYESPPYLSSSGVPQGSHLGPILFVVFVNDIVNSIKHCKCSLYADDLKIYRDIKTNSDVLLLQQDLDAIQNWCHDNLMILNTSKCYHMTFTRNRNILASKYSLNGVSLQKVDTIRDLGVQLDRKLSFVNHFDTIVAKALKIGRFCKESLF</sequence>
<protein>
    <recommendedName>
        <fullName evidence="1">Reverse transcriptase domain-containing protein</fullName>
    </recommendedName>
</protein>
<dbReference type="InterPro" id="IPR043502">
    <property type="entry name" value="DNA/RNA_pol_sf"/>
</dbReference>
<dbReference type="InterPro" id="IPR000477">
    <property type="entry name" value="RT_dom"/>
</dbReference>
<reference evidence="2" key="1">
    <citation type="submission" date="2022-03" db="EMBL/GenBank/DDBJ databases">
        <authorList>
            <person name="Tunstrom K."/>
        </authorList>
    </citation>
    <scope>NUCLEOTIDE SEQUENCE</scope>
</reference>
<evidence type="ECO:0000313" key="3">
    <source>
        <dbReference type="Proteomes" id="UP001153954"/>
    </source>
</evidence>
<dbReference type="PROSITE" id="PS50878">
    <property type="entry name" value="RT_POL"/>
    <property type="match status" value="1"/>
</dbReference>
<dbReference type="SUPFAM" id="SSF56672">
    <property type="entry name" value="DNA/RNA polymerases"/>
    <property type="match status" value="1"/>
</dbReference>
<dbReference type="GO" id="GO:0071897">
    <property type="term" value="P:DNA biosynthetic process"/>
    <property type="evidence" value="ECO:0007669"/>
    <property type="project" value="UniProtKB-ARBA"/>
</dbReference>
<organism evidence="2 3">
    <name type="scientific">Euphydryas editha</name>
    <name type="common">Edith's checkerspot</name>
    <dbReference type="NCBI Taxonomy" id="104508"/>
    <lineage>
        <taxon>Eukaryota</taxon>
        <taxon>Metazoa</taxon>
        <taxon>Ecdysozoa</taxon>
        <taxon>Arthropoda</taxon>
        <taxon>Hexapoda</taxon>
        <taxon>Insecta</taxon>
        <taxon>Pterygota</taxon>
        <taxon>Neoptera</taxon>
        <taxon>Endopterygota</taxon>
        <taxon>Lepidoptera</taxon>
        <taxon>Glossata</taxon>
        <taxon>Ditrysia</taxon>
        <taxon>Papilionoidea</taxon>
        <taxon>Nymphalidae</taxon>
        <taxon>Nymphalinae</taxon>
        <taxon>Euphydryas</taxon>
    </lineage>
</organism>
<comment type="caution">
    <text evidence="2">The sequence shown here is derived from an EMBL/GenBank/DDBJ whole genome shotgun (WGS) entry which is preliminary data.</text>
</comment>
<evidence type="ECO:0000259" key="1">
    <source>
        <dbReference type="PROSITE" id="PS50878"/>
    </source>
</evidence>
<dbReference type="EMBL" id="CAKOGL010000003">
    <property type="protein sequence ID" value="CAH2084880.1"/>
    <property type="molecule type" value="Genomic_DNA"/>
</dbReference>
<keyword evidence="3" id="KW-1185">Reference proteome</keyword>
<evidence type="ECO:0000313" key="2">
    <source>
        <dbReference type="EMBL" id="CAH2084880.1"/>
    </source>
</evidence>
<dbReference type="CDD" id="cd01650">
    <property type="entry name" value="RT_nLTR_like"/>
    <property type="match status" value="1"/>
</dbReference>
<feature type="domain" description="Reverse transcriptase" evidence="1">
    <location>
        <begin position="97"/>
        <end position="349"/>
    </location>
</feature>
<dbReference type="Pfam" id="PF00078">
    <property type="entry name" value="RVT_1"/>
    <property type="match status" value="1"/>
</dbReference>
<accession>A0AAU9TCU7</accession>
<dbReference type="AlphaFoldDB" id="A0AAU9TCU7"/>
<gene>
    <name evidence="2" type="ORF">EEDITHA_LOCUS1413</name>
</gene>